<feature type="region of interest" description="Disordered" evidence="3">
    <location>
        <begin position="1"/>
        <end position="128"/>
    </location>
</feature>
<feature type="compositionally biased region" description="Polar residues" evidence="3">
    <location>
        <begin position="93"/>
        <end position="107"/>
    </location>
</feature>
<dbReference type="InterPro" id="IPR008271">
    <property type="entry name" value="Ser/Thr_kinase_AS"/>
</dbReference>
<dbReference type="GO" id="GO:0005524">
    <property type="term" value="F:ATP binding"/>
    <property type="evidence" value="ECO:0007669"/>
    <property type="project" value="UniProtKB-KW"/>
</dbReference>
<feature type="region of interest" description="Disordered" evidence="3">
    <location>
        <begin position="1005"/>
        <end position="1046"/>
    </location>
</feature>
<feature type="region of interest" description="Disordered" evidence="3">
    <location>
        <begin position="471"/>
        <end position="508"/>
    </location>
</feature>
<dbReference type="Gene3D" id="3.30.200.20">
    <property type="entry name" value="Phosphorylase Kinase, domain 1"/>
    <property type="match status" value="1"/>
</dbReference>
<sequence length="1107" mass="119870">MAPHSPTQSEGGDSSQTSPSSDTSARQARRESDPAREASASQERSWLPQLSSLSLRRQSSSSPTLRESTLNHDSSAATTPSERSSGQHKIRSRLNSLAVSTAMSDNTAPRRAEQTIQEHQSAEQPARHVRTGGLFDQYFSTPVSPSEETPDPVSAFGLIPELNIASRRLAADEQVPVADPMQSTEQQQQLGTKRYPSLSSLSLSAVGRASSDETRRLALEASSVGSDGRRSPGRPALTQQDEEADGLMPLRRVSPGYDSSPSPAAHTPPQTGSPVSPSQLGQNAFVWQSGRQHPRRSSSGIGSNDSSDRIAPSQGSGDAVSSRSRQASHSPQPQPRSRLPSGTSRTFICPPMLVRPRSQARSVSTSELSSHGHSPDDREPAIDSQRDRTLDVSPGSSPLPDRSLPSIVLSQRASVSSQGSVSPGSTAHSAIGTLIQRKRRQASLPYYNAVSAPHSRLPSRPASPNQIRLASAANSPSLSRRTSGTGADGDPAGPRPILPKRMRSRHGTRAGELLSANPALSQVSPLLGPAYTFEDEFADSSPWSREGARSFDGRGEVIMTPTTEEWAGLGGMFGNGRIAHYEGDQHLSASDSSSEEEYADVEEGPRTPSSQKSSQPLSDSTATPRALIHKSSSSSIGLVSNKVRKTTSMRELHVAANRSPVQRLTSRPSLSKLRLGTLPRPPSPLPLSALGPADPHEYSACTKARNITSFAVQGETGKGAYGLVTRGRERGTDGRPTGPDVVIKYIIKQRILADCWKNHRVLGPIPVEIHVLDHLRRLPYQPSPLAERRAAVARRKSIRSGQPVEHEARTTGHPNICSMLDFFEDAEHYYLVMPRYGDGQDLFDYVDARPEGLPLREIRTILSQIADALAYLHERMIVHRDIKDENVILDSAGNVQLIDFGSAAYIREGKKFDTFSGTLDFAAPEVLRGERYSGKETDIWALGVLGFVLVCGECPFWNSEEAAQGLLDGTRASEALNLRLARRHSGMPGAAPLAVDMFDALDPFLPPTRTPSSQGHSVPELDFDEDGDEDTQEDEPTDDDPSKWQTLAGSGLLADAIDVVRRCLEIDPAARPTATQLCRHRFFIGSRDGWRGSRGWQDESFSTKQPM</sequence>
<dbReference type="HOGENOM" id="CLU_282288_0_0_1"/>
<feature type="compositionally biased region" description="Low complexity" evidence="3">
    <location>
        <begin position="608"/>
        <end position="620"/>
    </location>
</feature>
<dbReference type="SUPFAM" id="SSF56112">
    <property type="entry name" value="Protein kinase-like (PK-like)"/>
    <property type="match status" value="1"/>
</dbReference>
<keyword evidence="1" id="KW-0547">Nucleotide-binding</keyword>
<dbReference type="RefSeq" id="XP_014566343.1">
    <property type="nucleotide sequence ID" value="XM_014710857.1"/>
</dbReference>
<keyword evidence="2" id="KW-0067">ATP-binding</keyword>
<feature type="region of interest" description="Disordered" evidence="3">
    <location>
        <begin position="219"/>
        <end position="404"/>
    </location>
</feature>
<dbReference type="eggNOG" id="KOG1152">
    <property type="taxonomic scope" value="Eukaryota"/>
</dbReference>
<evidence type="ECO:0000256" key="1">
    <source>
        <dbReference type="ARBA" id="ARBA00022741"/>
    </source>
</evidence>
<feature type="compositionally biased region" description="Low complexity" evidence="3">
    <location>
        <begin position="9"/>
        <end position="24"/>
    </location>
</feature>
<feature type="compositionally biased region" description="Polar residues" evidence="3">
    <location>
        <begin position="114"/>
        <end position="123"/>
    </location>
</feature>
<dbReference type="EMBL" id="BABT02000146">
    <property type="protein sequence ID" value="GAA97924.1"/>
    <property type="molecule type" value="Genomic_DNA"/>
</dbReference>
<dbReference type="GO" id="GO:0045719">
    <property type="term" value="P:negative regulation of glycogen biosynthetic process"/>
    <property type="evidence" value="ECO:0007669"/>
    <property type="project" value="TreeGrafter"/>
</dbReference>
<evidence type="ECO:0000313" key="5">
    <source>
        <dbReference type="EMBL" id="GAA97924.1"/>
    </source>
</evidence>
<feature type="compositionally biased region" description="Low complexity" evidence="3">
    <location>
        <begin position="321"/>
        <end position="341"/>
    </location>
</feature>
<dbReference type="PANTHER" id="PTHR24346:SF51">
    <property type="entry name" value="PAS DOMAIN-CONTAINING SERINE_THREONINE-PROTEIN KINASE"/>
    <property type="match status" value="1"/>
</dbReference>
<name>G7E514_MIXOS</name>
<feature type="compositionally biased region" description="Acidic residues" evidence="3">
    <location>
        <begin position="1021"/>
        <end position="1039"/>
    </location>
</feature>
<evidence type="ECO:0000256" key="3">
    <source>
        <dbReference type="SAM" id="MobiDB-lite"/>
    </source>
</evidence>
<dbReference type="Proteomes" id="UP000009131">
    <property type="component" value="Unassembled WGS sequence"/>
</dbReference>
<evidence type="ECO:0000313" key="6">
    <source>
        <dbReference type="Proteomes" id="UP000009131"/>
    </source>
</evidence>
<feature type="domain" description="Protein kinase" evidence="4">
    <location>
        <begin position="710"/>
        <end position="1083"/>
    </location>
</feature>
<feature type="compositionally biased region" description="Basic and acidic residues" evidence="3">
    <location>
        <begin position="373"/>
        <end position="390"/>
    </location>
</feature>
<reference evidence="5 6" key="2">
    <citation type="journal article" date="2012" name="Open Biol.">
        <title>Characteristics of nucleosomes and linker DNA regions on the genome of the basidiomycete Mixia osmundae revealed by mono- and dinucleosome mapping.</title>
        <authorList>
            <person name="Nishida H."/>
            <person name="Kondo S."/>
            <person name="Matsumoto T."/>
            <person name="Suzuki Y."/>
            <person name="Yoshikawa H."/>
            <person name="Taylor T.D."/>
            <person name="Sugiyama J."/>
        </authorList>
    </citation>
    <scope>NUCLEOTIDE SEQUENCE [LARGE SCALE GENOMIC DNA]</scope>
    <source>
        <strain evidence="6">CBS 9802 / IAM 14324 / JCM 22182 / KY 12970</strain>
    </source>
</reference>
<feature type="compositionally biased region" description="Low complexity" evidence="3">
    <location>
        <begin position="44"/>
        <end position="66"/>
    </location>
</feature>
<dbReference type="PANTHER" id="PTHR24346">
    <property type="entry name" value="MAP/MICROTUBULE AFFINITY-REGULATING KINASE"/>
    <property type="match status" value="1"/>
</dbReference>
<dbReference type="OMA" id="TTEEWAG"/>
<reference evidence="5 6" key="1">
    <citation type="journal article" date="2011" name="J. Gen. Appl. Microbiol.">
        <title>Draft genome sequencing of the enigmatic basidiomycete Mixia osmundae.</title>
        <authorList>
            <person name="Nishida H."/>
            <person name="Nagatsuka Y."/>
            <person name="Sugiyama J."/>
        </authorList>
    </citation>
    <scope>NUCLEOTIDE SEQUENCE [LARGE SCALE GENOMIC DNA]</scope>
    <source>
        <strain evidence="6">CBS 9802 / IAM 14324 / JCM 22182 / KY 12970</strain>
    </source>
</reference>
<protein>
    <recommendedName>
        <fullName evidence="4">Protein kinase domain-containing protein</fullName>
    </recommendedName>
</protein>
<dbReference type="PROSITE" id="PS50011">
    <property type="entry name" value="PROTEIN_KINASE_DOM"/>
    <property type="match status" value="1"/>
</dbReference>
<dbReference type="GO" id="GO:0005829">
    <property type="term" value="C:cytosol"/>
    <property type="evidence" value="ECO:0007669"/>
    <property type="project" value="TreeGrafter"/>
</dbReference>
<feature type="compositionally biased region" description="Polar residues" evidence="3">
    <location>
        <begin position="659"/>
        <end position="669"/>
    </location>
</feature>
<organism evidence="5 6">
    <name type="scientific">Mixia osmundae (strain CBS 9802 / IAM 14324 / JCM 22182 / KY 12970)</name>
    <dbReference type="NCBI Taxonomy" id="764103"/>
    <lineage>
        <taxon>Eukaryota</taxon>
        <taxon>Fungi</taxon>
        <taxon>Dikarya</taxon>
        <taxon>Basidiomycota</taxon>
        <taxon>Pucciniomycotina</taxon>
        <taxon>Mixiomycetes</taxon>
        <taxon>Mixiales</taxon>
        <taxon>Mixiaceae</taxon>
        <taxon>Mixia</taxon>
    </lineage>
</organism>
<feature type="compositionally biased region" description="Basic residues" evidence="3">
    <location>
        <begin position="498"/>
        <end position="508"/>
    </location>
</feature>
<keyword evidence="6" id="KW-1185">Reference proteome</keyword>
<accession>G7E514</accession>
<feature type="region of interest" description="Disordered" evidence="3">
    <location>
        <begin position="586"/>
        <end position="685"/>
    </location>
</feature>
<dbReference type="STRING" id="764103.G7E514"/>
<feature type="compositionally biased region" description="Acidic residues" evidence="3">
    <location>
        <begin position="593"/>
        <end position="602"/>
    </location>
</feature>
<dbReference type="GO" id="GO:0035556">
    <property type="term" value="P:intracellular signal transduction"/>
    <property type="evidence" value="ECO:0007669"/>
    <property type="project" value="TreeGrafter"/>
</dbReference>
<evidence type="ECO:0000256" key="2">
    <source>
        <dbReference type="ARBA" id="ARBA00022840"/>
    </source>
</evidence>
<evidence type="ECO:0000259" key="4">
    <source>
        <dbReference type="PROSITE" id="PS50011"/>
    </source>
</evidence>
<dbReference type="Pfam" id="PF00069">
    <property type="entry name" value="Pkinase"/>
    <property type="match status" value="1"/>
</dbReference>
<feature type="compositionally biased region" description="Polar residues" evidence="3">
    <location>
        <begin position="257"/>
        <end position="291"/>
    </location>
</feature>
<dbReference type="Gene3D" id="1.10.510.10">
    <property type="entry name" value="Transferase(Phosphotransferase) domain 1"/>
    <property type="match status" value="1"/>
</dbReference>
<dbReference type="GO" id="GO:0005634">
    <property type="term" value="C:nucleus"/>
    <property type="evidence" value="ECO:0007669"/>
    <property type="project" value="TreeGrafter"/>
</dbReference>
<feature type="compositionally biased region" description="Polar residues" evidence="3">
    <location>
        <begin position="359"/>
        <end position="372"/>
    </location>
</feature>
<feature type="region of interest" description="Disordered" evidence="3">
    <location>
        <begin position="170"/>
        <end position="196"/>
    </location>
</feature>
<dbReference type="GO" id="GO:0004674">
    <property type="term" value="F:protein serine/threonine kinase activity"/>
    <property type="evidence" value="ECO:0007669"/>
    <property type="project" value="TreeGrafter"/>
</dbReference>
<gene>
    <name evidence="5" type="primary">Mo04604</name>
    <name evidence="5" type="ORF">E5Q_04604</name>
</gene>
<dbReference type="InParanoid" id="G7E514"/>
<feature type="compositionally biased region" description="Polar residues" evidence="3">
    <location>
        <begin position="181"/>
        <end position="196"/>
    </location>
</feature>
<dbReference type="InterPro" id="IPR000719">
    <property type="entry name" value="Prot_kinase_dom"/>
</dbReference>
<dbReference type="OrthoDB" id="10252171at2759"/>
<feature type="compositionally biased region" description="Polar residues" evidence="3">
    <location>
        <begin position="67"/>
        <end position="84"/>
    </location>
</feature>
<feature type="compositionally biased region" description="Polar residues" evidence="3">
    <location>
        <begin position="471"/>
        <end position="485"/>
    </location>
</feature>
<dbReference type="InterPro" id="IPR011009">
    <property type="entry name" value="Kinase-like_dom_sf"/>
</dbReference>
<proteinExistence type="predicted"/>
<dbReference type="SMART" id="SM00220">
    <property type="entry name" value="S_TKc"/>
    <property type="match status" value="1"/>
</dbReference>
<comment type="caution">
    <text evidence="5">The sequence shown here is derived from an EMBL/GenBank/DDBJ whole genome shotgun (WGS) entry which is preliminary data.</text>
</comment>
<dbReference type="PROSITE" id="PS00108">
    <property type="entry name" value="PROTEIN_KINASE_ST"/>
    <property type="match status" value="1"/>
</dbReference>
<dbReference type="AlphaFoldDB" id="G7E514"/>